<feature type="region of interest" description="Disordered" evidence="1">
    <location>
        <begin position="1"/>
        <end position="81"/>
    </location>
</feature>
<feature type="non-terminal residue" evidence="2">
    <location>
        <position position="81"/>
    </location>
</feature>
<keyword evidence="2" id="KW-0418">Kinase</keyword>
<feature type="non-terminal residue" evidence="2">
    <location>
        <position position="1"/>
    </location>
</feature>
<evidence type="ECO:0000256" key="1">
    <source>
        <dbReference type="SAM" id="MobiDB-lite"/>
    </source>
</evidence>
<dbReference type="EC" id="2.7.1.130" evidence="2"/>
<sequence length="81" mass="8666">ATPPPRTPVSLRLALRPGDGRAEQTLRPEPQKDAPLPGARAGRGQPFRGRYRQNAPRRVPRPPAGGAVPGRHAEPGLRPAD</sequence>
<feature type="compositionally biased region" description="Basic and acidic residues" evidence="1">
    <location>
        <begin position="71"/>
        <end position="81"/>
    </location>
</feature>
<protein>
    <submittedName>
        <fullName evidence="2">Tetraacyldisaccharide 4'-kinase</fullName>
        <ecNumber evidence="2">2.7.1.130</ecNumber>
    </submittedName>
</protein>
<dbReference type="GO" id="GO:0009029">
    <property type="term" value="F:lipid-A 4'-kinase activity"/>
    <property type="evidence" value="ECO:0007669"/>
    <property type="project" value="UniProtKB-EC"/>
</dbReference>
<reference evidence="2" key="1">
    <citation type="submission" date="2020-02" db="EMBL/GenBank/DDBJ databases">
        <authorList>
            <person name="Meier V. D."/>
        </authorList>
    </citation>
    <scope>NUCLEOTIDE SEQUENCE</scope>
    <source>
        <strain evidence="2">AVDCRST_MAG56</strain>
    </source>
</reference>
<gene>
    <name evidence="2" type="ORF">AVDCRST_MAG56-2917</name>
</gene>
<name>A0A6J4J2U9_9SPHI</name>
<dbReference type="EMBL" id="CADCTQ010000251">
    <property type="protein sequence ID" value="CAA9268925.1"/>
    <property type="molecule type" value="Genomic_DNA"/>
</dbReference>
<keyword evidence="2" id="KW-0808">Transferase</keyword>
<evidence type="ECO:0000313" key="2">
    <source>
        <dbReference type="EMBL" id="CAA9268925.1"/>
    </source>
</evidence>
<organism evidence="2">
    <name type="scientific">uncultured Cytophagales bacterium</name>
    <dbReference type="NCBI Taxonomy" id="158755"/>
    <lineage>
        <taxon>Bacteria</taxon>
        <taxon>Pseudomonadati</taxon>
        <taxon>Bacteroidota</taxon>
        <taxon>Sphingobacteriia</taxon>
        <taxon>Sphingobacteriales</taxon>
        <taxon>environmental samples</taxon>
    </lineage>
</organism>
<proteinExistence type="predicted"/>
<accession>A0A6J4J2U9</accession>
<feature type="compositionally biased region" description="Basic and acidic residues" evidence="1">
    <location>
        <begin position="18"/>
        <end position="32"/>
    </location>
</feature>
<dbReference type="AlphaFoldDB" id="A0A6J4J2U9"/>